<dbReference type="PANTHER" id="PTHR13789:SF309">
    <property type="entry name" value="PUTATIVE (AFU_ORTHOLOGUE AFUA_6G14510)-RELATED"/>
    <property type="match status" value="1"/>
</dbReference>
<dbReference type="GO" id="GO:0071949">
    <property type="term" value="F:FAD binding"/>
    <property type="evidence" value="ECO:0007669"/>
    <property type="project" value="InterPro"/>
</dbReference>
<dbReference type="Pfam" id="PF01494">
    <property type="entry name" value="FAD_binding_3"/>
    <property type="match status" value="1"/>
</dbReference>
<proteinExistence type="predicted"/>
<comment type="caution">
    <text evidence="4">The sequence shown here is derived from an EMBL/GenBank/DDBJ whole genome shotgun (WGS) entry which is preliminary data.</text>
</comment>
<dbReference type="PANTHER" id="PTHR13789">
    <property type="entry name" value="MONOOXYGENASE"/>
    <property type="match status" value="1"/>
</dbReference>
<dbReference type="InterPro" id="IPR050493">
    <property type="entry name" value="FAD-dep_Monooxygenase_BioMet"/>
</dbReference>
<dbReference type="STRING" id="391937.NA2_14712"/>
<keyword evidence="5" id="KW-1185">Reference proteome</keyword>
<dbReference type="eggNOG" id="COG0654">
    <property type="taxonomic scope" value="Bacteria"/>
</dbReference>
<dbReference type="SUPFAM" id="SSF51905">
    <property type="entry name" value="FAD/NAD(P)-binding domain"/>
    <property type="match status" value="1"/>
</dbReference>
<keyword evidence="1" id="KW-0560">Oxidoreductase</keyword>
<dbReference type="Proteomes" id="UP000006786">
    <property type="component" value="Unassembled WGS sequence"/>
</dbReference>
<accession>K2N1V8</accession>
<dbReference type="AlphaFoldDB" id="K2N1V8"/>
<evidence type="ECO:0000256" key="1">
    <source>
        <dbReference type="ARBA" id="ARBA00023002"/>
    </source>
</evidence>
<keyword evidence="2 4" id="KW-0503">Monooxygenase</keyword>
<dbReference type="Gene3D" id="3.50.50.60">
    <property type="entry name" value="FAD/NAD(P)-binding domain"/>
    <property type="match status" value="1"/>
</dbReference>
<dbReference type="EMBL" id="AMRM01000016">
    <property type="protein sequence ID" value="EKF18173.1"/>
    <property type="molecule type" value="Genomic_DNA"/>
</dbReference>
<organism evidence="4 5">
    <name type="scientific">Nitratireductor pacificus pht-3B</name>
    <dbReference type="NCBI Taxonomy" id="391937"/>
    <lineage>
        <taxon>Bacteria</taxon>
        <taxon>Pseudomonadati</taxon>
        <taxon>Pseudomonadota</taxon>
        <taxon>Alphaproteobacteria</taxon>
        <taxon>Hyphomicrobiales</taxon>
        <taxon>Phyllobacteriaceae</taxon>
        <taxon>Nitratireductor</taxon>
    </lineage>
</organism>
<gene>
    <name evidence="4" type="ORF">NA2_14712</name>
</gene>
<evidence type="ECO:0000256" key="2">
    <source>
        <dbReference type="ARBA" id="ARBA00023033"/>
    </source>
</evidence>
<dbReference type="Gene3D" id="3.30.9.10">
    <property type="entry name" value="D-Amino Acid Oxidase, subunit A, domain 2"/>
    <property type="match status" value="1"/>
</dbReference>
<evidence type="ECO:0000313" key="5">
    <source>
        <dbReference type="Proteomes" id="UP000006786"/>
    </source>
</evidence>
<dbReference type="PATRIC" id="fig|391937.3.peg.3026"/>
<dbReference type="PRINTS" id="PR00420">
    <property type="entry name" value="RNGMNOXGNASE"/>
</dbReference>
<dbReference type="InterPro" id="IPR036188">
    <property type="entry name" value="FAD/NAD-bd_sf"/>
</dbReference>
<dbReference type="InterPro" id="IPR002938">
    <property type="entry name" value="FAD-bd"/>
</dbReference>
<feature type="domain" description="FAD-binding" evidence="3">
    <location>
        <begin position="15"/>
        <end position="316"/>
    </location>
</feature>
<dbReference type="RefSeq" id="WP_008597790.1">
    <property type="nucleotide sequence ID" value="NZ_AMRM01000016.1"/>
</dbReference>
<reference evidence="4 5" key="1">
    <citation type="journal article" date="2012" name="J. Bacteriol.">
        <title>Genome Sequence of Nitratireductor pacificus Type Strain pht-3B.</title>
        <authorList>
            <person name="Lai Q."/>
            <person name="Li G."/>
            <person name="Shao Z."/>
        </authorList>
    </citation>
    <scope>NUCLEOTIDE SEQUENCE [LARGE SCALE GENOMIC DNA]</scope>
    <source>
        <strain evidence="5">pht-3B</strain>
    </source>
</reference>
<protein>
    <submittedName>
        <fullName evidence="4">Monooxygenase FAD-binding protein</fullName>
    </submittedName>
</protein>
<sequence>MAGLNGGGAQRRAEIAGAGIGGLTVAAALAQRGWRVTVHERAADLRTFGAGIYIWSNGLRVLKALGAYDEATAGAHAGPLFETRDHENRVMEEIPINRPGSARLITILRETLTRSLIDICRANGVEIRTSSEVVGATPEGELLLADGKRQAADLVVGADGINSAVRDSLDLLLYRKHLGYGAVRMLIDRVDGDVAEADKDKYIEHFSGSRRILYTPASARHLYIALCCTSDDEAALRVPSDRALWSEAFPHLSHLVGRFGNAGRWDAFEVVKLKRWSSGAAAVLGDGAHAMPPYLGQGGGCALMNGLGLAVAVADADDIPAALDAWEARERPLTEHTQEQSERQGDMNLWPDALRSQVLTITGRSRELAMLRLRTAMHVPTGAVEAV</sequence>
<name>K2N1V8_9HYPH</name>
<evidence type="ECO:0000313" key="4">
    <source>
        <dbReference type="EMBL" id="EKF18173.1"/>
    </source>
</evidence>
<evidence type="ECO:0000259" key="3">
    <source>
        <dbReference type="Pfam" id="PF01494"/>
    </source>
</evidence>
<dbReference type="GO" id="GO:0004497">
    <property type="term" value="F:monooxygenase activity"/>
    <property type="evidence" value="ECO:0007669"/>
    <property type="project" value="UniProtKB-KW"/>
</dbReference>